<feature type="compositionally biased region" description="Low complexity" evidence="1">
    <location>
        <begin position="32"/>
        <end position="42"/>
    </location>
</feature>
<evidence type="ECO:0000313" key="2">
    <source>
        <dbReference type="EMBL" id="MBT2331625.1"/>
    </source>
</evidence>
<name>A0A944DSW8_PSEFL</name>
<dbReference type="AlphaFoldDB" id="A0A944DSW8"/>
<evidence type="ECO:0000313" key="3">
    <source>
        <dbReference type="Proteomes" id="UP000692896"/>
    </source>
</evidence>
<proteinExistence type="predicted"/>
<dbReference type="InterPro" id="IPR009279">
    <property type="entry name" value="Portal_Mu"/>
</dbReference>
<dbReference type="EMBL" id="JAGGOB010000056">
    <property type="protein sequence ID" value="MBT2331625.1"/>
    <property type="molecule type" value="Genomic_DNA"/>
</dbReference>
<organism evidence="2 3">
    <name type="scientific">Pseudomonas fluorescens</name>
    <dbReference type="NCBI Taxonomy" id="294"/>
    <lineage>
        <taxon>Bacteria</taxon>
        <taxon>Pseudomonadati</taxon>
        <taxon>Pseudomonadota</taxon>
        <taxon>Gammaproteobacteria</taxon>
        <taxon>Pseudomonadales</taxon>
        <taxon>Pseudomonadaceae</taxon>
        <taxon>Pseudomonas</taxon>
    </lineage>
</organism>
<evidence type="ECO:0000256" key="1">
    <source>
        <dbReference type="SAM" id="MobiDB-lite"/>
    </source>
</evidence>
<accession>A0A944DSW8</accession>
<comment type="caution">
    <text evidence="2">The sequence shown here is derived from an EMBL/GenBank/DDBJ whole genome shotgun (WGS) entry which is preliminary data.</text>
</comment>
<feature type="region of interest" description="Disordered" evidence="1">
    <location>
        <begin position="27"/>
        <end position="49"/>
    </location>
</feature>
<protein>
    <submittedName>
        <fullName evidence="2">DUF935 family protein</fullName>
    </submittedName>
</protein>
<gene>
    <name evidence="2" type="ORF">J7E47_23190</name>
</gene>
<reference evidence="2" key="1">
    <citation type="submission" date="2021-03" db="EMBL/GenBank/DDBJ databases">
        <title>Genomic analysis provides insights into the functional capacity of soil bacteria communities inhabiting an altitudinal gradient in the Atacama Desert.</title>
        <authorList>
            <person name="Gonzalez M."/>
            <person name="Maldonado J."/>
            <person name="Maza F."/>
            <person name="Hodar C."/>
            <person name="Cortes M."/>
            <person name="Palma R."/>
            <person name="Andreani C."/>
            <person name="Gaete A."/>
            <person name="Vasquez-Dean J."/>
            <person name="Acuna V."/>
            <person name="Aguado M."/>
            <person name="Mandakovic D."/>
            <person name="Latorre M."/>
            <person name="Orellana A."/>
            <person name="Gutierrez R."/>
            <person name="Montecino M."/>
            <person name="Allende M."/>
            <person name="Maass A."/>
            <person name="Cambiazo V."/>
        </authorList>
    </citation>
    <scope>NUCLEOTIDE SEQUENCE</scope>
    <source>
        <strain evidence="2">ISL-25</strain>
    </source>
</reference>
<dbReference type="RefSeq" id="WP_214912902.1">
    <property type="nucleotide sequence ID" value="NZ_JAGGNX010000004.1"/>
</dbReference>
<dbReference type="Proteomes" id="UP000692896">
    <property type="component" value="Unassembled WGS sequence"/>
</dbReference>
<dbReference type="Pfam" id="PF06074">
    <property type="entry name" value="Portal_Mu"/>
    <property type="match status" value="1"/>
</dbReference>
<sequence length="498" mass="54886">MNNKGLWVSPTEFVSFADAKRSSTLDQHIATRGRSSASGSSGVNLPNPDPILKAQGKDITVYRDLRSSALVGGNVRRRKASVLSLERGLKRGDAPTKVESFIRDWLNDLDLDRIIRELLDAPLFGYQPVELMWKPVGMNLAPEDLLGKPAEWFFYDKDNELRFRSKEAGQDGELCDPQRFIVARQDATYANPYGFPDLSMCFWPATFMKGGLKFWVQFTEKYGSPWVIGKHPRGAADSETDLLLDSLEAMVQDAVAAIPDDSSVQIIEAAGKAGSAEVYRELLEYCRSEINVAMLGQNQTTEKDSNRASAVAGAEVTKDIRDGDAGIVAASLNACIRLVVDLNFGPEVVAPLYELWEQEEIDKTLAQRDKALTESGVKFTDAYWKRTYNLQDGDLALAATTVDSPEFAEPAVRPLLDQIALDQAIDSLPAEALQQQAEQAVAPFIEALQRARDDSEALGLLAEAFPQMDAETLQQQLTNLLFIANTWGRLSASADREG</sequence>